<keyword evidence="2" id="KW-0808">Transferase</keyword>
<dbReference type="Pfam" id="PF22141">
    <property type="entry name" value="Thiaminase-1_dom"/>
    <property type="match status" value="1"/>
</dbReference>
<evidence type="ECO:0000313" key="2">
    <source>
        <dbReference type="EMBL" id="RDU22245.1"/>
    </source>
</evidence>
<accession>A0A371ARP9</accession>
<dbReference type="NCBIfam" id="TIGR04541">
    <property type="entry name" value="thiaminase_BcmE"/>
    <property type="match status" value="1"/>
</dbReference>
<dbReference type="EMBL" id="QRCT01000050">
    <property type="protein sequence ID" value="RDU22245.1"/>
    <property type="molecule type" value="Genomic_DNA"/>
</dbReference>
<dbReference type="Proteomes" id="UP000255036">
    <property type="component" value="Unassembled WGS sequence"/>
</dbReference>
<dbReference type="InterPro" id="IPR030901">
    <property type="entry name" value="Thiaminase_BcmE"/>
</dbReference>
<evidence type="ECO:0000259" key="1">
    <source>
        <dbReference type="Pfam" id="PF22141"/>
    </source>
</evidence>
<dbReference type="InterPro" id="IPR054393">
    <property type="entry name" value="Thiaminase-1_dom"/>
</dbReference>
<gene>
    <name evidence="2" type="primary">bcmE</name>
    <name evidence="2" type="ORF">DWV06_17135</name>
</gene>
<keyword evidence="3" id="KW-1185">Reference proteome</keyword>
<dbReference type="AlphaFoldDB" id="A0A371ARP9"/>
<feature type="domain" description="Thiaminase-1 insert" evidence="1">
    <location>
        <begin position="145"/>
        <end position="292"/>
    </location>
</feature>
<proteinExistence type="predicted"/>
<reference evidence="2 3" key="1">
    <citation type="submission" date="2018-07" db="EMBL/GenBank/DDBJ databases">
        <title>Anaerosacharophilus polymeroproducens gen. nov. sp. nov., an anaerobic bacterium isolated from salt field.</title>
        <authorList>
            <person name="Kim W."/>
            <person name="Yang S.-H."/>
            <person name="Oh J."/>
            <person name="Lee J.-H."/>
            <person name="Kwon K.K."/>
        </authorList>
    </citation>
    <scope>NUCLEOTIDE SEQUENCE [LARGE SCALE GENOMIC DNA]</scope>
    <source>
        <strain evidence="2 3">MCWD5</strain>
    </source>
</reference>
<dbReference type="RefSeq" id="WP_115483426.1">
    <property type="nucleotide sequence ID" value="NZ_QRCT01000050.1"/>
</dbReference>
<protein>
    <submittedName>
        <fullName evidence="2">Thiamine pyridinylase</fullName>
        <ecNumber evidence="2">2.5.1.2</ecNumber>
    </submittedName>
</protein>
<sequence length="408" mass="46219">MKGKFLNRRRISIIICVLVIFGGLCYFSTQCSADEENKKSNLNVALYGYVPDLERFKNALEEKWKKVEPQVDLNFVSWDCYESDPPQNLDVFVFDAIYLSHFVEKEYLTPLDPNVIENRSDILPFALDGCTVNGKIYAIPQIVCTNLLYTRAGDNTLDHVSTVPELYQAIGARQSTGLIPEADEGLLIDMSGGTSKVCMFLDALIDRNQNYTDYATLPELPDLNTDALNSLVLLQRMAGVEQANYWPDNSDAYIRAKWFEEGHGKAYLGYTEAMSKMEGFADQVNFKTLSLSENSNIPLFYGDVVGINKAVSEKEKQETAIKLVNVMTSCRTMKASLLPDKKNSYPQYLLPARKSVYNSMKTKYPIYGKLQDIATDAKNKLFRVGANIREWMLQAKPLVKKYLEEHVN</sequence>
<name>A0A371ARP9_9FIRM</name>
<dbReference type="GO" id="GO:0050332">
    <property type="term" value="F:thiamine pyridinylase activity"/>
    <property type="evidence" value="ECO:0007669"/>
    <property type="project" value="UniProtKB-EC"/>
</dbReference>
<dbReference type="OrthoDB" id="362670at2"/>
<dbReference type="SUPFAM" id="SSF53850">
    <property type="entry name" value="Periplasmic binding protein-like II"/>
    <property type="match status" value="1"/>
</dbReference>
<organism evidence="2 3">
    <name type="scientific">Anaerosacchariphilus polymeriproducens</name>
    <dbReference type="NCBI Taxonomy" id="1812858"/>
    <lineage>
        <taxon>Bacteria</taxon>
        <taxon>Bacillati</taxon>
        <taxon>Bacillota</taxon>
        <taxon>Clostridia</taxon>
        <taxon>Lachnospirales</taxon>
        <taxon>Lachnospiraceae</taxon>
        <taxon>Anaerosacchariphilus</taxon>
    </lineage>
</organism>
<dbReference type="Gene3D" id="3.40.190.10">
    <property type="entry name" value="Periplasmic binding protein-like II"/>
    <property type="match status" value="2"/>
</dbReference>
<comment type="caution">
    <text evidence="2">The sequence shown here is derived from an EMBL/GenBank/DDBJ whole genome shotgun (WGS) entry which is preliminary data.</text>
</comment>
<dbReference type="EC" id="2.5.1.2" evidence="2"/>
<evidence type="ECO:0000313" key="3">
    <source>
        <dbReference type="Proteomes" id="UP000255036"/>
    </source>
</evidence>